<evidence type="ECO:0000313" key="9">
    <source>
        <dbReference type="EMBL" id="GEB32813.1"/>
    </source>
</evidence>
<comment type="similarity">
    <text evidence="1 6">Belongs to the peptidase M42 family.</text>
</comment>
<sequence>MNMSLQKWLTELDAIPGVAGDEERVAAYLRENLLDVVDEHQSDALGNQFFIKKGSDPDLKIMLCVHMDEIGFIVSYIDEKGFVWFHPVGGHDSRMVINQVLDIHTDKGVVKGVTGAKPSHIVTAEEAKLAIPLSELYVDVGTASREETEALGVTVGDFVTFSREGQFLNGGKVFTGKAVDDRSGCAVMLEVMKRLAGKQLTASFYAVGSVQEEVGMRGAGPAAFAVQPDVALALDVALTGGTPKIEEKMIPLALGGGPVILFFEWVTDNWAGSSVPKKLTRKLVQTAEENHIPYQRGVYLNCVTDTYSISLAGKGTVAGCISVPSRYIHSATGLVHLDDLENAVQLLVAFIESFRQKW</sequence>
<protein>
    <submittedName>
        <fullName evidence="9">Peptidase M42</fullName>
    </submittedName>
</protein>
<evidence type="ECO:0000256" key="5">
    <source>
        <dbReference type="ARBA" id="ARBA00022801"/>
    </source>
</evidence>
<evidence type="ECO:0000256" key="4">
    <source>
        <dbReference type="ARBA" id="ARBA00022723"/>
    </source>
</evidence>
<keyword evidence="4 8" id="KW-0479">Metal-binding</keyword>
<evidence type="ECO:0000256" key="6">
    <source>
        <dbReference type="PIRNR" id="PIRNR001123"/>
    </source>
</evidence>
<evidence type="ECO:0000256" key="1">
    <source>
        <dbReference type="ARBA" id="ARBA00006272"/>
    </source>
</evidence>
<keyword evidence="3" id="KW-0645">Protease</keyword>
<dbReference type="SUPFAM" id="SSF101821">
    <property type="entry name" value="Aminopeptidase/glucanase lid domain"/>
    <property type="match status" value="1"/>
</dbReference>
<comment type="caution">
    <text evidence="9">The sequence shown here is derived from an EMBL/GenBank/DDBJ whole genome shotgun (WGS) entry which is preliminary data.</text>
</comment>
<keyword evidence="10" id="KW-1185">Reference proteome</keyword>
<dbReference type="InterPro" id="IPR051464">
    <property type="entry name" value="Peptidase_M42_aminopept"/>
</dbReference>
<dbReference type="Pfam" id="PF05343">
    <property type="entry name" value="Peptidase_M42"/>
    <property type="match status" value="1"/>
</dbReference>
<name>A0A4Y3PH87_BREPA</name>
<dbReference type="SUPFAM" id="SSF53187">
    <property type="entry name" value="Zn-dependent exopeptidases"/>
    <property type="match status" value="1"/>
</dbReference>
<dbReference type="PANTHER" id="PTHR32481">
    <property type="entry name" value="AMINOPEPTIDASE"/>
    <property type="match status" value="1"/>
</dbReference>
<keyword evidence="5" id="KW-0378">Hydrolase</keyword>
<dbReference type="Proteomes" id="UP000316882">
    <property type="component" value="Unassembled WGS sequence"/>
</dbReference>
<feature type="binding site" evidence="8">
    <location>
        <position position="66"/>
    </location>
    <ligand>
        <name>Zn(2+)</name>
        <dbReference type="ChEBI" id="CHEBI:29105"/>
        <label>1</label>
    </ligand>
</feature>
<proteinExistence type="inferred from homology"/>
<reference evidence="9 10" key="1">
    <citation type="submission" date="2019-06" db="EMBL/GenBank/DDBJ databases">
        <title>Whole genome shotgun sequence of Brevibacillus parabrevis NBRC 12334.</title>
        <authorList>
            <person name="Hosoyama A."/>
            <person name="Uohara A."/>
            <person name="Ohji S."/>
            <person name="Ichikawa N."/>
        </authorList>
    </citation>
    <scope>NUCLEOTIDE SEQUENCE [LARGE SCALE GENOMIC DNA]</scope>
    <source>
        <strain evidence="9 10">NBRC 12334</strain>
    </source>
</reference>
<evidence type="ECO:0000256" key="3">
    <source>
        <dbReference type="ARBA" id="ARBA00022670"/>
    </source>
</evidence>
<feature type="binding site" evidence="8">
    <location>
        <position position="235"/>
    </location>
    <ligand>
        <name>Zn(2+)</name>
        <dbReference type="ChEBI" id="CHEBI:29105"/>
        <label>1</label>
    </ligand>
</feature>
<dbReference type="Gene3D" id="3.40.630.10">
    <property type="entry name" value="Zn peptidases"/>
    <property type="match status" value="1"/>
</dbReference>
<dbReference type="CDD" id="cd05656">
    <property type="entry name" value="M42_Frv"/>
    <property type="match status" value="1"/>
</dbReference>
<keyword evidence="2" id="KW-0031">Aminopeptidase</keyword>
<organism evidence="9 10">
    <name type="scientific">Brevibacillus parabrevis</name>
    <dbReference type="NCBI Taxonomy" id="54914"/>
    <lineage>
        <taxon>Bacteria</taxon>
        <taxon>Bacillati</taxon>
        <taxon>Bacillota</taxon>
        <taxon>Bacilli</taxon>
        <taxon>Bacillales</taxon>
        <taxon>Paenibacillaceae</taxon>
        <taxon>Brevibacillus</taxon>
    </lineage>
</organism>
<evidence type="ECO:0000256" key="7">
    <source>
        <dbReference type="PIRSR" id="PIRSR001123-1"/>
    </source>
</evidence>
<comment type="cofactor">
    <cofactor evidence="8">
        <name>a divalent metal cation</name>
        <dbReference type="ChEBI" id="CHEBI:60240"/>
    </cofactor>
    <text evidence="8">Binds 2 divalent metal cations per subunit.</text>
</comment>
<dbReference type="InterPro" id="IPR008007">
    <property type="entry name" value="Peptidase_M42"/>
</dbReference>
<dbReference type="EMBL" id="BJMH01000009">
    <property type="protein sequence ID" value="GEB32813.1"/>
    <property type="molecule type" value="Genomic_DNA"/>
</dbReference>
<evidence type="ECO:0000256" key="8">
    <source>
        <dbReference type="PIRSR" id="PIRSR001123-2"/>
    </source>
</evidence>
<accession>A0A4Y3PH87</accession>
<dbReference type="PANTHER" id="PTHR32481:SF7">
    <property type="entry name" value="AMINOPEPTIDASE YHFE-RELATED"/>
    <property type="match status" value="1"/>
</dbReference>
<dbReference type="PIRSF" id="PIRSF001123">
    <property type="entry name" value="PepA_GA"/>
    <property type="match status" value="1"/>
</dbReference>
<gene>
    <name evidence="9" type="ORF">BPA01_23930</name>
</gene>
<feature type="binding site" evidence="8">
    <location>
        <position position="180"/>
    </location>
    <ligand>
        <name>Zn(2+)</name>
        <dbReference type="ChEBI" id="CHEBI:29105"/>
        <label>2</label>
    </ligand>
</feature>
<evidence type="ECO:0000256" key="2">
    <source>
        <dbReference type="ARBA" id="ARBA00022438"/>
    </source>
</evidence>
<evidence type="ECO:0000313" key="10">
    <source>
        <dbReference type="Proteomes" id="UP000316882"/>
    </source>
</evidence>
<feature type="binding site" evidence="8">
    <location>
        <position position="213"/>
    </location>
    <ligand>
        <name>Zn(2+)</name>
        <dbReference type="ChEBI" id="CHEBI:29105"/>
        <label>2</label>
    </ligand>
</feature>
<dbReference type="Gene3D" id="2.40.30.40">
    <property type="entry name" value="Peptidase M42, domain 2"/>
    <property type="match status" value="1"/>
</dbReference>
<dbReference type="GO" id="GO:0006508">
    <property type="term" value="P:proteolysis"/>
    <property type="evidence" value="ECO:0007669"/>
    <property type="project" value="UniProtKB-KW"/>
</dbReference>
<feature type="binding site" evidence="8">
    <location>
        <position position="329"/>
    </location>
    <ligand>
        <name>Zn(2+)</name>
        <dbReference type="ChEBI" id="CHEBI:29105"/>
        <label>2</label>
    </ligand>
</feature>
<dbReference type="AlphaFoldDB" id="A0A4Y3PH87"/>
<feature type="active site" description="Proton acceptor" evidence="7">
    <location>
        <position position="212"/>
    </location>
</feature>
<dbReference type="InterPro" id="IPR023367">
    <property type="entry name" value="Peptidase_M42_dom2"/>
</dbReference>
<feature type="binding site" evidence="8">
    <location>
        <position position="180"/>
    </location>
    <ligand>
        <name>Zn(2+)</name>
        <dbReference type="ChEBI" id="CHEBI:29105"/>
        <label>1</label>
    </ligand>
</feature>
<dbReference type="RefSeq" id="WP_122963497.1">
    <property type="nucleotide sequence ID" value="NZ_BJMH01000009.1"/>
</dbReference>
<dbReference type="GO" id="GO:0004177">
    <property type="term" value="F:aminopeptidase activity"/>
    <property type="evidence" value="ECO:0007669"/>
    <property type="project" value="UniProtKB-UniRule"/>
</dbReference>
<dbReference type="GO" id="GO:0046872">
    <property type="term" value="F:metal ion binding"/>
    <property type="evidence" value="ECO:0007669"/>
    <property type="project" value="UniProtKB-UniRule"/>
</dbReference>